<accession>A0A963YXG3</accession>
<dbReference type="GO" id="GO:0003677">
    <property type="term" value="F:DNA binding"/>
    <property type="evidence" value="ECO:0007669"/>
    <property type="project" value="InterPro"/>
</dbReference>
<dbReference type="EMBL" id="JAESVB010000024">
    <property type="protein sequence ID" value="MCB8878105.1"/>
    <property type="molecule type" value="Genomic_DNA"/>
</dbReference>
<dbReference type="SUPFAM" id="SSF110849">
    <property type="entry name" value="ParB/Sulfiredoxin"/>
    <property type="match status" value="1"/>
</dbReference>
<dbReference type="RefSeq" id="WP_227323752.1">
    <property type="nucleotide sequence ID" value="NZ_JAESVB010000024.1"/>
</dbReference>
<dbReference type="InterPro" id="IPR003115">
    <property type="entry name" value="ParB_N"/>
</dbReference>
<comment type="caution">
    <text evidence="3">The sequence shown here is derived from an EMBL/GenBank/DDBJ whole genome shotgun (WGS) entry which is preliminary data.</text>
</comment>
<dbReference type="NCBIfam" id="TIGR00180">
    <property type="entry name" value="parB_part"/>
    <property type="match status" value="1"/>
</dbReference>
<dbReference type="Pfam" id="PF07506">
    <property type="entry name" value="RepB"/>
    <property type="match status" value="1"/>
</dbReference>
<organism evidence="3 4">
    <name type="scientific">Acidisoma silvae</name>
    <dbReference type="NCBI Taxonomy" id="2802396"/>
    <lineage>
        <taxon>Bacteria</taxon>
        <taxon>Pseudomonadati</taxon>
        <taxon>Pseudomonadota</taxon>
        <taxon>Alphaproteobacteria</taxon>
        <taxon>Acetobacterales</taxon>
        <taxon>Acidocellaceae</taxon>
        <taxon>Acidisoma</taxon>
    </lineage>
</organism>
<dbReference type="GO" id="GO:0005694">
    <property type="term" value="C:chromosome"/>
    <property type="evidence" value="ECO:0007669"/>
    <property type="project" value="TreeGrafter"/>
</dbReference>
<protein>
    <submittedName>
        <fullName evidence="3">Plasmid partitioning protein RepB</fullName>
    </submittedName>
</protein>
<gene>
    <name evidence="3" type="primary">repB</name>
    <name evidence="3" type="ORF">ASILVAE211_23170</name>
</gene>
<reference evidence="3" key="2">
    <citation type="submission" date="2021-01" db="EMBL/GenBank/DDBJ databases">
        <authorList>
            <person name="Mieszkin S."/>
            <person name="Pouder E."/>
            <person name="Alain K."/>
        </authorList>
    </citation>
    <scope>NUCLEOTIDE SEQUENCE</scope>
    <source>
        <strain evidence="3">HW T2.11</strain>
    </source>
</reference>
<dbReference type="Pfam" id="PF02195">
    <property type="entry name" value="ParB_N"/>
    <property type="match status" value="1"/>
</dbReference>
<dbReference type="InterPro" id="IPR011111">
    <property type="entry name" value="Plasmid_RepB"/>
</dbReference>
<dbReference type="PANTHER" id="PTHR33375:SF1">
    <property type="entry name" value="CHROMOSOME-PARTITIONING PROTEIN PARB-RELATED"/>
    <property type="match status" value="1"/>
</dbReference>
<dbReference type="CDD" id="cd16405">
    <property type="entry name" value="RepB_like_N"/>
    <property type="match status" value="1"/>
</dbReference>
<proteinExistence type="inferred from homology"/>
<dbReference type="SUPFAM" id="SSF109709">
    <property type="entry name" value="KorB DNA-binding domain-like"/>
    <property type="match status" value="1"/>
</dbReference>
<dbReference type="AlphaFoldDB" id="A0A963YXG3"/>
<dbReference type="GO" id="GO:0007059">
    <property type="term" value="P:chromosome segregation"/>
    <property type="evidence" value="ECO:0007669"/>
    <property type="project" value="TreeGrafter"/>
</dbReference>
<comment type="similarity">
    <text evidence="1">Belongs to the ParB family.</text>
</comment>
<keyword evidence="4" id="KW-1185">Reference proteome</keyword>
<dbReference type="InterPro" id="IPR037972">
    <property type="entry name" value="RepB_N"/>
</dbReference>
<dbReference type="NCBIfam" id="TIGR03454">
    <property type="entry name" value="partition_RepB"/>
    <property type="match status" value="1"/>
</dbReference>
<evidence type="ECO:0000313" key="3">
    <source>
        <dbReference type="EMBL" id="MCB8878105.1"/>
    </source>
</evidence>
<dbReference type="Gene3D" id="1.10.10.2830">
    <property type="match status" value="1"/>
</dbReference>
<dbReference type="InterPro" id="IPR004437">
    <property type="entry name" value="ParB/RepB/Spo0J"/>
</dbReference>
<name>A0A963YXG3_9PROT</name>
<dbReference type="InterPro" id="IPR050336">
    <property type="entry name" value="Chromosome_partition/occlusion"/>
</dbReference>
<dbReference type="SMART" id="SM00470">
    <property type="entry name" value="ParB"/>
    <property type="match status" value="1"/>
</dbReference>
<evidence type="ECO:0000256" key="1">
    <source>
        <dbReference type="ARBA" id="ARBA00006295"/>
    </source>
</evidence>
<feature type="domain" description="ParB-like N-terminal" evidence="2">
    <location>
        <begin position="79"/>
        <end position="170"/>
    </location>
</feature>
<evidence type="ECO:0000259" key="2">
    <source>
        <dbReference type="SMART" id="SM00470"/>
    </source>
</evidence>
<evidence type="ECO:0000313" key="4">
    <source>
        <dbReference type="Proteomes" id="UP000708298"/>
    </source>
</evidence>
<dbReference type="Gene3D" id="3.90.1530.30">
    <property type="match status" value="1"/>
</dbReference>
<dbReference type="Proteomes" id="UP000708298">
    <property type="component" value="Unassembled WGS sequence"/>
</dbReference>
<reference evidence="3" key="1">
    <citation type="journal article" date="2021" name="Microorganisms">
        <title>Acidisoma silvae sp. nov. and Acidisomacellulosilytica sp. nov., Two Acidophilic Bacteria Isolated from Decaying Wood, Hydrolyzing Cellulose and Producing Poly-3-hydroxybutyrate.</title>
        <authorList>
            <person name="Mieszkin S."/>
            <person name="Pouder E."/>
            <person name="Uroz S."/>
            <person name="Simon-Colin C."/>
            <person name="Alain K."/>
        </authorList>
    </citation>
    <scope>NUCLEOTIDE SEQUENCE</scope>
    <source>
        <strain evidence="3">HW T2.11</strain>
    </source>
</reference>
<sequence>MARKNLLTGLTEKKLSEGEGIAASETGTIVPAAPVRAPSSAFSSRGAFGAVTRTIDDLAARADAARTLEATLATGETIVELDPAAIDRSPVADRMEPQDESYRALRDSIAEKGQDSPILVRPHPVQKGRYQVAFGHRRLAAATELGRPVRAIVKALSDRDLVIAQGQENSARADLSFIERSRFAQSLEVAGHDRETIMQALSIDKTTLSRLISVASRLPTDIVEAVGPAPAAGRDRWVALSKAYMEKVRERPVDPLLESHRFLSATSDRRFEMLFQHLTRAVSVMPRSKPRSWVARNGQRVAIVTENSQVFTLAIDRAVAPEFGSFLLERIEALYEEYQSGPRTKSDFHISLDR</sequence>
<dbReference type="PANTHER" id="PTHR33375">
    <property type="entry name" value="CHROMOSOME-PARTITIONING PROTEIN PARB-RELATED"/>
    <property type="match status" value="1"/>
</dbReference>
<dbReference type="InterPro" id="IPR036086">
    <property type="entry name" value="ParB/Sulfiredoxin_sf"/>
</dbReference>
<dbReference type="InterPro" id="IPR017819">
    <property type="entry name" value="Plasmid_partition_RepB"/>
</dbReference>